<feature type="domain" description="GST C-terminal" evidence="6">
    <location>
        <begin position="83"/>
        <end position="212"/>
    </location>
</feature>
<dbReference type="PANTHER" id="PTHR11571:SF224">
    <property type="entry name" value="HEMATOPOIETIC PROSTAGLANDIN D SYNTHASE"/>
    <property type="match status" value="1"/>
</dbReference>
<dbReference type="InterPro" id="IPR036249">
    <property type="entry name" value="Thioredoxin-like_sf"/>
</dbReference>
<dbReference type="PROSITE" id="PS50405">
    <property type="entry name" value="GST_CTER"/>
    <property type="match status" value="1"/>
</dbReference>
<dbReference type="SFLD" id="SFLDG01205">
    <property type="entry name" value="AMPS.1"/>
    <property type="match status" value="1"/>
</dbReference>
<dbReference type="SFLD" id="SFLDS00019">
    <property type="entry name" value="Glutathione_Transferase_(cytos"/>
    <property type="match status" value="1"/>
</dbReference>
<dbReference type="Pfam" id="PF02798">
    <property type="entry name" value="GST_N"/>
    <property type="match status" value="1"/>
</dbReference>
<evidence type="ECO:0000256" key="3">
    <source>
        <dbReference type="ARBA" id="ARBA00038317"/>
    </source>
</evidence>
<dbReference type="WBParaSite" id="PDA_v2.g22789.t1">
    <property type="protein sequence ID" value="PDA_v2.g22789.t1"/>
    <property type="gene ID" value="PDA_v2.g22789"/>
</dbReference>
<evidence type="ECO:0000256" key="1">
    <source>
        <dbReference type="ARBA" id="ARBA00012452"/>
    </source>
</evidence>
<dbReference type="SUPFAM" id="SSF47616">
    <property type="entry name" value="GST C-terminal domain-like"/>
    <property type="match status" value="1"/>
</dbReference>
<reference evidence="8" key="1">
    <citation type="submission" date="2022-11" db="UniProtKB">
        <authorList>
            <consortium name="WormBaseParasite"/>
        </authorList>
    </citation>
    <scope>IDENTIFICATION</scope>
</reference>
<evidence type="ECO:0000256" key="2">
    <source>
        <dbReference type="ARBA" id="ARBA00022679"/>
    </source>
</evidence>
<protein>
    <recommendedName>
        <fullName evidence="1">glutathione transferase</fullName>
        <ecNumber evidence="1">2.5.1.18</ecNumber>
    </recommendedName>
</protein>
<dbReference type="InterPro" id="IPR050213">
    <property type="entry name" value="GST_superfamily"/>
</dbReference>
<feature type="domain" description="GST N-terminal" evidence="5">
    <location>
        <begin position="2"/>
        <end position="81"/>
    </location>
</feature>
<dbReference type="EC" id="2.5.1.18" evidence="1"/>
<dbReference type="SFLD" id="SFLDG00363">
    <property type="entry name" value="AMPS_(cytGST):_Alpha-__Mu-__Pi"/>
    <property type="match status" value="1"/>
</dbReference>
<accession>A0A914PVK3</accession>
<dbReference type="CDD" id="cd03192">
    <property type="entry name" value="GST_C_Sigma_like"/>
    <property type="match status" value="1"/>
</dbReference>
<organism evidence="7 8">
    <name type="scientific">Panagrolaimus davidi</name>
    <dbReference type="NCBI Taxonomy" id="227884"/>
    <lineage>
        <taxon>Eukaryota</taxon>
        <taxon>Metazoa</taxon>
        <taxon>Ecdysozoa</taxon>
        <taxon>Nematoda</taxon>
        <taxon>Chromadorea</taxon>
        <taxon>Rhabditida</taxon>
        <taxon>Tylenchina</taxon>
        <taxon>Panagrolaimomorpha</taxon>
        <taxon>Panagrolaimoidea</taxon>
        <taxon>Panagrolaimidae</taxon>
        <taxon>Panagrolaimus</taxon>
    </lineage>
</organism>
<evidence type="ECO:0000313" key="8">
    <source>
        <dbReference type="WBParaSite" id="PDA_v2.g22789.t1"/>
    </source>
</evidence>
<keyword evidence="7" id="KW-1185">Reference proteome</keyword>
<evidence type="ECO:0000256" key="4">
    <source>
        <dbReference type="ARBA" id="ARBA00047960"/>
    </source>
</evidence>
<evidence type="ECO:0000313" key="7">
    <source>
        <dbReference type="Proteomes" id="UP000887578"/>
    </source>
</evidence>
<dbReference type="InterPro" id="IPR004045">
    <property type="entry name" value="Glutathione_S-Trfase_N"/>
</dbReference>
<dbReference type="GO" id="GO:0004364">
    <property type="term" value="F:glutathione transferase activity"/>
    <property type="evidence" value="ECO:0007669"/>
    <property type="project" value="UniProtKB-EC"/>
</dbReference>
<proteinExistence type="inferred from homology"/>
<sequence>MPEYELLYLHLGIRATPIRLMLTYLGIPFKDTTFDRKKEWPLLKPSLPFGHVPVLVIDKTTKLAQTVAIMHFLAKEHGLEPEGNLNQAFAEMYAHQCQDAFMAIRPWIREIRQTESEEKIAEAWNNIAIPQFRDNFAKFFEARLKMNRSGYLVGDKMTWVDFLAANLCEMMQHFGKPSVLDDYPNLRLHWESIYTHPKLVAAVEKERSYKNI</sequence>
<dbReference type="InterPro" id="IPR036282">
    <property type="entry name" value="Glutathione-S-Trfase_C_sf"/>
</dbReference>
<comment type="catalytic activity">
    <reaction evidence="4">
        <text>RX + glutathione = an S-substituted glutathione + a halide anion + H(+)</text>
        <dbReference type="Rhea" id="RHEA:16437"/>
        <dbReference type="ChEBI" id="CHEBI:15378"/>
        <dbReference type="ChEBI" id="CHEBI:16042"/>
        <dbReference type="ChEBI" id="CHEBI:17792"/>
        <dbReference type="ChEBI" id="CHEBI:57925"/>
        <dbReference type="ChEBI" id="CHEBI:90779"/>
        <dbReference type="EC" id="2.5.1.18"/>
    </reaction>
</comment>
<comment type="similarity">
    <text evidence="3">Belongs to the GST superfamily. Sigma family.</text>
</comment>
<dbReference type="InterPro" id="IPR010987">
    <property type="entry name" value="Glutathione-S-Trfase_C-like"/>
</dbReference>
<evidence type="ECO:0000259" key="5">
    <source>
        <dbReference type="PROSITE" id="PS50404"/>
    </source>
</evidence>
<dbReference type="AlphaFoldDB" id="A0A914PVK3"/>
<dbReference type="CDD" id="cd03039">
    <property type="entry name" value="GST_N_Sigma_like"/>
    <property type="match status" value="1"/>
</dbReference>
<dbReference type="SUPFAM" id="SSF52833">
    <property type="entry name" value="Thioredoxin-like"/>
    <property type="match status" value="1"/>
</dbReference>
<dbReference type="Pfam" id="PF14497">
    <property type="entry name" value="GST_C_3"/>
    <property type="match status" value="1"/>
</dbReference>
<evidence type="ECO:0000259" key="6">
    <source>
        <dbReference type="PROSITE" id="PS50405"/>
    </source>
</evidence>
<dbReference type="Gene3D" id="3.40.30.10">
    <property type="entry name" value="Glutaredoxin"/>
    <property type="match status" value="1"/>
</dbReference>
<dbReference type="Proteomes" id="UP000887578">
    <property type="component" value="Unplaced"/>
</dbReference>
<dbReference type="InterPro" id="IPR004046">
    <property type="entry name" value="GST_C"/>
</dbReference>
<name>A0A914PVK3_9BILA</name>
<dbReference type="PROSITE" id="PS50404">
    <property type="entry name" value="GST_NTER"/>
    <property type="match status" value="1"/>
</dbReference>
<dbReference type="Gene3D" id="1.20.1050.10">
    <property type="match status" value="1"/>
</dbReference>
<dbReference type="GO" id="GO:0006749">
    <property type="term" value="P:glutathione metabolic process"/>
    <property type="evidence" value="ECO:0007669"/>
    <property type="project" value="TreeGrafter"/>
</dbReference>
<keyword evidence="2" id="KW-0808">Transferase</keyword>
<dbReference type="InterPro" id="IPR040079">
    <property type="entry name" value="Glutathione_S-Trfase"/>
</dbReference>
<dbReference type="PANTHER" id="PTHR11571">
    <property type="entry name" value="GLUTATHIONE S-TRANSFERASE"/>
    <property type="match status" value="1"/>
</dbReference>